<dbReference type="Pfam" id="PF00651">
    <property type="entry name" value="BTB"/>
    <property type="match status" value="1"/>
</dbReference>
<reference evidence="4 5" key="1">
    <citation type="submission" date="2024-04" db="EMBL/GenBank/DDBJ databases">
        <title>Tritrichomonas musculus Genome.</title>
        <authorList>
            <person name="Alves-Ferreira E."/>
            <person name="Grigg M."/>
            <person name="Lorenzi H."/>
            <person name="Galac M."/>
        </authorList>
    </citation>
    <scope>NUCLEOTIDE SEQUENCE [LARGE SCALE GENOMIC DNA]</scope>
    <source>
        <strain evidence="4 5">EAF2021</strain>
    </source>
</reference>
<gene>
    <name evidence="4" type="ORF">M9Y10_002743</name>
</gene>
<evidence type="ECO:0000313" key="4">
    <source>
        <dbReference type="EMBL" id="KAK8900416.1"/>
    </source>
</evidence>
<dbReference type="SMART" id="SM00225">
    <property type="entry name" value="BTB"/>
    <property type="match status" value="1"/>
</dbReference>
<sequence length="418" mass="48465">MTNINCFRNNLWDLQQKNRYTDVTLEVGNDRYDCHRNVLISNNGYFYDLFMRGFGEENSNEIKIRVPDPNNHFKFILKYLYTGDTSFLSFDNAFSIMTLAQYFQLDDLVAGSQNYFCQFLNSGIKNGDEFEQGIGSLIDALTNNETVPLLSDKFKDAIAANFEYFSKNPQFLRVPEFLVRSILSRMCLRIPSEVFLAWFLSQYIDQNNLSGNSFKQYVRWQFLKDEDWLTFDYTKFCDERFKEQTLRTRKNLLKYETPPLIALSISATNYQDTLTSLHRYTSVRIKTFDELKVVNNQTFANNNSDIIVDGLNLNPPQITIRTTFDKNGGIYLSHMHISMVGTKGNLLLCYTLKDSSGAHIKGAEVPPSNGKSKVEFDIIFNEKTVCNNLKINFIAEDKRQIRIDSMTISGFSYDKRKL</sequence>
<keyword evidence="1" id="KW-0880">Kelch repeat</keyword>
<dbReference type="SUPFAM" id="SSF54695">
    <property type="entry name" value="POZ domain"/>
    <property type="match status" value="1"/>
</dbReference>
<protein>
    <recommendedName>
        <fullName evidence="3">BTB domain-containing protein</fullName>
    </recommendedName>
</protein>
<evidence type="ECO:0000256" key="1">
    <source>
        <dbReference type="ARBA" id="ARBA00022441"/>
    </source>
</evidence>
<dbReference type="InterPro" id="IPR011333">
    <property type="entry name" value="SKP1/BTB/POZ_sf"/>
</dbReference>
<dbReference type="EMBL" id="JAPFFF010000001">
    <property type="protein sequence ID" value="KAK8900416.1"/>
    <property type="molecule type" value="Genomic_DNA"/>
</dbReference>
<dbReference type="PANTHER" id="PTHR24412:SF489">
    <property type="entry name" value="RING FINGER DOMAIN AND KELCH REPEAT-CONTAINING PROTEIN DDB_G0271372"/>
    <property type="match status" value="1"/>
</dbReference>
<dbReference type="Gene3D" id="3.30.710.10">
    <property type="entry name" value="Potassium Channel Kv1.1, Chain A"/>
    <property type="match status" value="1"/>
</dbReference>
<dbReference type="PANTHER" id="PTHR24412">
    <property type="entry name" value="KELCH PROTEIN"/>
    <property type="match status" value="1"/>
</dbReference>
<dbReference type="Proteomes" id="UP001470230">
    <property type="component" value="Unassembled WGS sequence"/>
</dbReference>
<dbReference type="PROSITE" id="PS50097">
    <property type="entry name" value="BTB"/>
    <property type="match status" value="1"/>
</dbReference>
<accession>A0ABR2LAM8</accession>
<organism evidence="4 5">
    <name type="scientific">Tritrichomonas musculus</name>
    <dbReference type="NCBI Taxonomy" id="1915356"/>
    <lineage>
        <taxon>Eukaryota</taxon>
        <taxon>Metamonada</taxon>
        <taxon>Parabasalia</taxon>
        <taxon>Tritrichomonadida</taxon>
        <taxon>Tritrichomonadidae</taxon>
        <taxon>Tritrichomonas</taxon>
    </lineage>
</organism>
<dbReference type="InterPro" id="IPR000210">
    <property type="entry name" value="BTB/POZ_dom"/>
</dbReference>
<evidence type="ECO:0000259" key="3">
    <source>
        <dbReference type="PROSITE" id="PS50097"/>
    </source>
</evidence>
<keyword evidence="5" id="KW-1185">Reference proteome</keyword>
<evidence type="ECO:0000313" key="5">
    <source>
        <dbReference type="Proteomes" id="UP001470230"/>
    </source>
</evidence>
<feature type="domain" description="BTB" evidence="3">
    <location>
        <begin position="21"/>
        <end position="89"/>
    </location>
</feature>
<evidence type="ECO:0000256" key="2">
    <source>
        <dbReference type="ARBA" id="ARBA00022737"/>
    </source>
</evidence>
<proteinExistence type="predicted"/>
<comment type="caution">
    <text evidence="4">The sequence shown here is derived from an EMBL/GenBank/DDBJ whole genome shotgun (WGS) entry which is preliminary data.</text>
</comment>
<keyword evidence="2" id="KW-0677">Repeat</keyword>
<dbReference type="CDD" id="cd18186">
    <property type="entry name" value="BTB_POZ_ZBTB_KLHL-like"/>
    <property type="match status" value="1"/>
</dbReference>
<name>A0ABR2LAM8_9EUKA</name>